<dbReference type="KEGG" id="mmor:MMOR_31420"/>
<gene>
    <name evidence="1" type="ORF">MMOR_31420</name>
</gene>
<organism evidence="1 2">
    <name type="scientific">Mycolicibacterium moriokaense</name>
    <dbReference type="NCBI Taxonomy" id="39691"/>
    <lineage>
        <taxon>Bacteria</taxon>
        <taxon>Bacillati</taxon>
        <taxon>Actinomycetota</taxon>
        <taxon>Actinomycetes</taxon>
        <taxon>Mycobacteriales</taxon>
        <taxon>Mycobacteriaceae</taxon>
        <taxon>Mycolicibacterium</taxon>
    </lineage>
</organism>
<proteinExistence type="predicted"/>
<reference evidence="1 2" key="1">
    <citation type="journal article" date="2019" name="Emerg. Microbes Infect.">
        <title>Comprehensive subspecies identification of 175 nontuberculous mycobacteria species based on 7547 genomic profiles.</title>
        <authorList>
            <person name="Matsumoto Y."/>
            <person name="Kinjo T."/>
            <person name="Motooka D."/>
            <person name="Nabeya D."/>
            <person name="Jung N."/>
            <person name="Uechi K."/>
            <person name="Horii T."/>
            <person name="Iida T."/>
            <person name="Fujita J."/>
            <person name="Nakamura S."/>
        </authorList>
    </citation>
    <scope>NUCLEOTIDE SEQUENCE [LARGE SCALE GENOMIC DNA]</scope>
    <source>
        <strain evidence="1 2">JCM 6375</strain>
    </source>
</reference>
<evidence type="ECO:0000313" key="1">
    <source>
        <dbReference type="EMBL" id="BBX02206.1"/>
    </source>
</evidence>
<dbReference type="EMBL" id="AP022560">
    <property type="protein sequence ID" value="BBX02206.1"/>
    <property type="molecule type" value="Genomic_DNA"/>
</dbReference>
<keyword evidence="2" id="KW-1185">Reference proteome</keyword>
<protein>
    <submittedName>
        <fullName evidence="1">Uncharacterized protein</fullName>
    </submittedName>
</protein>
<name>A0AAD1M792_9MYCO</name>
<dbReference type="AlphaFoldDB" id="A0AAD1M792"/>
<sequence length="362" mass="37921">MKLLSDSGLWSTGPVVAPSPLQAVLEISGAVLSWTVDEPSTDPQITFTDVSRADWLWQVLGESGHHALASAVGDASPHDAQAVDLTGVHVLPGSLDPLRRLAFGHWLRRWWPASHRDGIAALDAALLDAEIAILTAGAEDFFSDDTFDSDVAEILRPHVAALGAHVHEGDPRIVELVAKCADLADEVGIAFDTAPQPSRRDDYALAAGGETGRTASTTVASGVGSVQWSAVPAGIFDAAEDTVDWSIEAADETATASVRVELAGLGSPNGIAVRLRSDPFNGEGELGADGRVEFPIVGADGQPISESAAWGHDWRPTAVSIGADAGESAQTRQRVRDFARSRLAAPAADAFLTEILAAESDY</sequence>
<accession>A0AAD1M792</accession>
<evidence type="ECO:0000313" key="2">
    <source>
        <dbReference type="Proteomes" id="UP000466681"/>
    </source>
</evidence>
<dbReference type="RefSeq" id="WP_083152844.1">
    <property type="nucleotide sequence ID" value="NZ_AP022560.1"/>
</dbReference>
<dbReference type="Proteomes" id="UP000466681">
    <property type="component" value="Chromosome"/>
</dbReference>